<evidence type="ECO:0000256" key="8">
    <source>
        <dbReference type="SAM" id="SignalP"/>
    </source>
</evidence>
<dbReference type="Gene3D" id="1.25.40.10">
    <property type="entry name" value="Tetratricopeptide repeat domain"/>
    <property type="match status" value="1"/>
</dbReference>
<keyword evidence="5" id="KW-0472">Membrane</keyword>
<feature type="domain" description="Surface lipoprotein assembly modifier C-terminal" evidence="9">
    <location>
        <begin position="141"/>
        <end position="431"/>
    </location>
</feature>
<dbReference type="GO" id="GO:0009279">
    <property type="term" value="C:cell outer membrane"/>
    <property type="evidence" value="ECO:0007669"/>
    <property type="project" value="UniProtKB-SubCell"/>
</dbReference>
<dbReference type="InterPro" id="IPR057556">
    <property type="entry name" value="TPR_Slam"/>
</dbReference>
<dbReference type="AlphaFoldDB" id="A0A2U8FLA0"/>
<keyword evidence="12" id="KW-1185">Reference proteome</keyword>
<dbReference type="Pfam" id="PF24575">
    <property type="entry name" value="TPR_Slam"/>
    <property type="match status" value="1"/>
</dbReference>
<dbReference type="RefSeq" id="WP_108924857.1">
    <property type="nucleotide sequence ID" value="NZ_CP029206.1"/>
</dbReference>
<keyword evidence="6" id="KW-0998">Cell outer membrane</keyword>
<evidence type="ECO:0000256" key="7">
    <source>
        <dbReference type="ARBA" id="ARBA00023609"/>
    </source>
</evidence>
<keyword evidence="4 8" id="KW-0732">Signal</keyword>
<organism evidence="11 12">
    <name type="scientific">Actinobacillus porcitonsillarum</name>
    <dbReference type="NCBI Taxonomy" id="189834"/>
    <lineage>
        <taxon>Bacteria</taxon>
        <taxon>Pseudomonadati</taxon>
        <taxon>Pseudomonadota</taxon>
        <taxon>Gammaproteobacteria</taxon>
        <taxon>Pasteurellales</taxon>
        <taxon>Pasteurellaceae</taxon>
        <taxon>Actinobacillus</taxon>
    </lineage>
</organism>
<evidence type="ECO:0000256" key="5">
    <source>
        <dbReference type="ARBA" id="ARBA00023136"/>
    </source>
</evidence>
<dbReference type="Proteomes" id="UP000244920">
    <property type="component" value="Chromosome"/>
</dbReference>
<gene>
    <name evidence="11" type="ORF">DDU33_09370</name>
</gene>
<protein>
    <recommendedName>
        <fullName evidence="13">DUF560 domain-containing protein</fullName>
    </recommendedName>
</protein>
<evidence type="ECO:0000256" key="4">
    <source>
        <dbReference type="ARBA" id="ARBA00022729"/>
    </source>
</evidence>
<evidence type="ECO:0000259" key="10">
    <source>
        <dbReference type="Pfam" id="PF24575"/>
    </source>
</evidence>
<evidence type="ECO:0000313" key="12">
    <source>
        <dbReference type="Proteomes" id="UP000244920"/>
    </source>
</evidence>
<dbReference type="InterPro" id="IPR011990">
    <property type="entry name" value="TPR-like_helical_dom_sf"/>
</dbReference>
<sequence>MRSLFLLALCCSNIVFAAATPLEEQLKQAIYQDNSGQIQSLLYQYQQQSQQDLTLKSYAEAKLATLQQNYDVAIRIYRKILSERPELNSIRMELAKVLFADRQDSAARVQFDKVKSAKNLPPSAYQLIERYIDALNSRNRWQFDASVSYLKTDNVENVSSSSVIENTGFVKGAGMLPQKAQGFAYNLGINRDFNLTGSHYLGVSNETYGKTYWDNHQYDDLFSRTFIGYAYKKNDAILRLQPFYEKRWYGGDSFHWSNGAEISYSFWLSQNWQNQTALEYEKRRFFKDNPQAGHIRTASTTLIWYRNPEQIFYVSAAFSQQRLQEQQYSSDIQNLRLGWLQEYAFGISTKLNLSFTHRQFKDQAILGGILPLGKTRQDQIYSVFAQVWKRDWHLWGITPKLNLEWRKQKSNFDTLYSYKMHNITLAFEKTF</sequence>
<feature type="signal peptide" evidence="8">
    <location>
        <begin position="1"/>
        <end position="17"/>
    </location>
</feature>
<dbReference type="EMBL" id="CP029206">
    <property type="protein sequence ID" value="AWI51677.1"/>
    <property type="molecule type" value="Genomic_DNA"/>
</dbReference>
<comment type="subcellular location">
    <subcellularLocation>
        <location evidence="1">Cell outer membrane</location>
        <topology evidence="1">Multi-pass membrane protein</topology>
    </subcellularLocation>
</comment>
<evidence type="ECO:0000256" key="3">
    <source>
        <dbReference type="ARBA" id="ARBA00022692"/>
    </source>
</evidence>
<accession>A0A2U8FLA0</accession>
<keyword evidence="2" id="KW-1134">Transmembrane beta strand</keyword>
<evidence type="ECO:0000259" key="9">
    <source>
        <dbReference type="Pfam" id="PF04575"/>
    </source>
</evidence>
<feature type="chain" id="PRO_5015853833" description="DUF560 domain-containing protein" evidence="8">
    <location>
        <begin position="18"/>
        <end position="431"/>
    </location>
</feature>
<keyword evidence="3" id="KW-0812">Transmembrane</keyword>
<proteinExistence type="inferred from homology"/>
<evidence type="ECO:0008006" key="13">
    <source>
        <dbReference type="Google" id="ProtNLM"/>
    </source>
</evidence>
<evidence type="ECO:0000256" key="2">
    <source>
        <dbReference type="ARBA" id="ARBA00022452"/>
    </source>
</evidence>
<feature type="domain" description="Surface lipoprotein assembly modifier N-terminal TPR repeats region" evidence="10">
    <location>
        <begin position="22"/>
        <end position="111"/>
    </location>
</feature>
<reference evidence="12" key="1">
    <citation type="submission" date="2018-05" db="EMBL/GenBank/DDBJ databases">
        <title>Complete genome sequence of Actinobacillus porcitonsillarum reference strain 9953L55 (CCUG 46996).</title>
        <authorList>
            <person name="Dona V."/>
            <person name="Perreten V."/>
        </authorList>
    </citation>
    <scope>NUCLEOTIDE SEQUENCE [LARGE SCALE GENOMIC DNA]</scope>
    <source>
        <strain evidence="12">9953L55</strain>
    </source>
</reference>
<dbReference type="Pfam" id="PF04575">
    <property type="entry name" value="SlipAM"/>
    <property type="match status" value="1"/>
</dbReference>
<comment type="similarity">
    <text evidence="7">Belongs to the Slam family.</text>
</comment>
<name>A0A2U8FLA0_9PAST</name>
<dbReference type="InterPro" id="IPR007655">
    <property type="entry name" value="Slam_C"/>
</dbReference>
<evidence type="ECO:0000256" key="6">
    <source>
        <dbReference type="ARBA" id="ARBA00023237"/>
    </source>
</evidence>
<dbReference type="KEGG" id="apor:DDU33_09370"/>
<evidence type="ECO:0000313" key="11">
    <source>
        <dbReference type="EMBL" id="AWI51677.1"/>
    </source>
</evidence>
<evidence type="ECO:0000256" key="1">
    <source>
        <dbReference type="ARBA" id="ARBA00004571"/>
    </source>
</evidence>